<dbReference type="PROSITE" id="PS50020">
    <property type="entry name" value="WW_DOMAIN_2"/>
    <property type="match status" value="1"/>
</dbReference>
<dbReference type="InterPro" id="IPR000210">
    <property type="entry name" value="BTB/POZ_dom"/>
</dbReference>
<comment type="caution">
    <text evidence="4">The sequence shown here is derived from an EMBL/GenBank/DDBJ whole genome shotgun (WGS) entry which is preliminary data.</text>
</comment>
<dbReference type="SUPFAM" id="SSF54695">
    <property type="entry name" value="POZ domain"/>
    <property type="match status" value="1"/>
</dbReference>
<evidence type="ECO:0000313" key="4">
    <source>
        <dbReference type="EMBL" id="KAF4306164.1"/>
    </source>
</evidence>
<organism evidence="4 5">
    <name type="scientific">Botryosphaeria dothidea</name>
    <dbReference type="NCBI Taxonomy" id="55169"/>
    <lineage>
        <taxon>Eukaryota</taxon>
        <taxon>Fungi</taxon>
        <taxon>Dikarya</taxon>
        <taxon>Ascomycota</taxon>
        <taxon>Pezizomycotina</taxon>
        <taxon>Dothideomycetes</taxon>
        <taxon>Dothideomycetes incertae sedis</taxon>
        <taxon>Botryosphaeriales</taxon>
        <taxon>Botryosphaeriaceae</taxon>
        <taxon>Botryosphaeria</taxon>
    </lineage>
</organism>
<protein>
    <recommendedName>
        <fullName evidence="6">BTB domain-containing protein</fullName>
    </recommendedName>
</protein>
<reference evidence="4" key="1">
    <citation type="submission" date="2020-04" db="EMBL/GenBank/DDBJ databases">
        <title>Genome Assembly and Annotation of Botryosphaeria dothidea sdau 11-99, a Latent Pathogen of Apple Fruit Ring Rot in China.</title>
        <authorList>
            <person name="Yu C."/>
            <person name="Diao Y."/>
            <person name="Lu Q."/>
            <person name="Zhao J."/>
            <person name="Cui S."/>
            <person name="Peng C."/>
            <person name="He B."/>
            <person name="Liu H."/>
        </authorList>
    </citation>
    <scope>NUCLEOTIDE SEQUENCE [LARGE SCALE GENOMIC DNA]</scope>
    <source>
        <strain evidence="4">Sdau11-99</strain>
    </source>
</reference>
<keyword evidence="5" id="KW-1185">Reference proteome</keyword>
<proteinExistence type="predicted"/>
<dbReference type="PROSITE" id="PS50097">
    <property type="entry name" value="BTB"/>
    <property type="match status" value="1"/>
</dbReference>
<dbReference type="InterPro" id="IPR001202">
    <property type="entry name" value="WW_dom"/>
</dbReference>
<feature type="domain" description="BTB" evidence="3">
    <location>
        <begin position="9"/>
        <end position="75"/>
    </location>
</feature>
<feature type="compositionally biased region" description="Basic and acidic residues" evidence="1">
    <location>
        <begin position="545"/>
        <end position="565"/>
    </location>
</feature>
<dbReference type="OrthoDB" id="194443at2759"/>
<feature type="domain" description="WW" evidence="2">
    <location>
        <begin position="668"/>
        <end position="704"/>
    </location>
</feature>
<dbReference type="EMBL" id="WWBZ02000033">
    <property type="protein sequence ID" value="KAF4306164.1"/>
    <property type="molecule type" value="Genomic_DNA"/>
</dbReference>
<dbReference type="Pfam" id="PF00651">
    <property type="entry name" value="BTB"/>
    <property type="match status" value="1"/>
</dbReference>
<accession>A0A8H4ISB5</accession>
<sequence length="761" mass="83604">MSQEFERIVNVKVGLEGNQETFSVHAALMGKHMIYFARVLESNPNIKTWSIPTVAPRSFHLLLDYIYGGPLTLSWEKEHDRLTLVDAWILGDMVSATRFCNAITDFIVSNATRVGMRKILPDNACIARAYAPGETQANSPIRRLFCDLYVHFAGPDALNALLLGEHNLRPFWFDYCEHSRSRDEHDEYARSVGNPLRLFNPRGYFNHDRQTATPQPIPVSRAGTKAYLCHYDGVNTIVIEDGQRPLYIHRELCELREDILLKCPPRDITFPAGYRSAAVIFLKWLYFGSVTHGCYNLKDFIRTYAIGTTMLNPQFRDDVITGIVSYCTRNHILPSASEIGLTYQTTEAGSPLRHFMAYWTLTHKHASPLSPAAIPAAPALRAAFAADLATERALRTASVNEDLATAADAHHHPRLYADERFAGDQALGGGAGAAPFYGDDVCRLHVAHAYGGYRRPLANADRDVDGGAGGAALDVEGDPAARLLGFSTRVEESEGGMRSTAATGWVNPANDVQAQNGVRNPCRGLLRKRNCYGAVVVGYRPKASEVAHEEMQRGEDDGAQEDKGEGGAAEEADLPPAIADDPDMLAILEEAESQRVACQDRLKQQSALTAQIVENEHRPLDSAGPTPYVSPTEPFFTGGFPQPQPTNVPGVGGRPGVTVNPVAAFNALRLPVGWQQRRCVDGRAYFVRFVPGMAKEVTWVDPRDAVVWHRSDELLYVKGMGWGFEEGTETEKDTDSEGYFSSEEAAGGEQEVGGGGDDHVE</sequence>
<dbReference type="CDD" id="cd18186">
    <property type="entry name" value="BTB_POZ_ZBTB_KLHL-like"/>
    <property type="match status" value="1"/>
</dbReference>
<name>A0A8H4ISB5_9PEZI</name>
<feature type="region of interest" description="Disordered" evidence="1">
    <location>
        <begin position="725"/>
        <end position="761"/>
    </location>
</feature>
<feature type="compositionally biased region" description="Low complexity" evidence="1">
    <location>
        <begin position="631"/>
        <end position="649"/>
    </location>
</feature>
<dbReference type="Gene3D" id="3.30.710.10">
    <property type="entry name" value="Potassium Channel Kv1.1, Chain A"/>
    <property type="match status" value="1"/>
</dbReference>
<gene>
    <name evidence="4" type="ORF">GTA08_BOTSDO04952</name>
</gene>
<evidence type="ECO:0008006" key="6">
    <source>
        <dbReference type="Google" id="ProtNLM"/>
    </source>
</evidence>
<dbReference type="Gene3D" id="2.20.70.10">
    <property type="match status" value="1"/>
</dbReference>
<dbReference type="AlphaFoldDB" id="A0A8H4ISB5"/>
<evidence type="ECO:0000259" key="2">
    <source>
        <dbReference type="PROSITE" id="PS50020"/>
    </source>
</evidence>
<evidence type="ECO:0000313" key="5">
    <source>
        <dbReference type="Proteomes" id="UP000572817"/>
    </source>
</evidence>
<dbReference type="Proteomes" id="UP000572817">
    <property type="component" value="Unassembled WGS sequence"/>
</dbReference>
<feature type="region of interest" description="Disordered" evidence="1">
    <location>
        <begin position="616"/>
        <end position="649"/>
    </location>
</feature>
<evidence type="ECO:0000259" key="3">
    <source>
        <dbReference type="PROSITE" id="PS50097"/>
    </source>
</evidence>
<dbReference type="InterPro" id="IPR011333">
    <property type="entry name" value="SKP1/BTB/POZ_sf"/>
</dbReference>
<feature type="region of interest" description="Disordered" evidence="1">
    <location>
        <begin position="545"/>
        <end position="577"/>
    </location>
</feature>
<evidence type="ECO:0000256" key="1">
    <source>
        <dbReference type="SAM" id="MobiDB-lite"/>
    </source>
</evidence>